<dbReference type="Proteomes" id="UP000518300">
    <property type="component" value="Unassembled WGS sequence"/>
</dbReference>
<evidence type="ECO:0000313" key="3">
    <source>
        <dbReference type="Proteomes" id="UP000518300"/>
    </source>
</evidence>
<dbReference type="EMBL" id="JABBJJ010000031">
    <property type="protein sequence ID" value="NMO15076.1"/>
    <property type="molecule type" value="Genomic_DNA"/>
</dbReference>
<name>A0A848L940_9BACT</name>
<accession>A0A848L940</accession>
<dbReference type="RefSeq" id="WP_169344372.1">
    <property type="nucleotide sequence ID" value="NZ_JABBJJ010000031.1"/>
</dbReference>
<gene>
    <name evidence="2" type="ORF">HG543_09430</name>
</gene>
<dbReference type="NCBIfam" id="NF038331">
    <property type="entry name" value="Tsi3_fam"/>
    <property type="match status" value="1"/>
</dbReference>
<proteinExistence type="predicted"/>
<organism evidence="2 3">
    <name type="scientific">Pyxidicoccus fallax</name>
    <dbReference type="NCBI Taxonomy" id="394095"/>
    <lineage>
        <taxon>Bacteria</taxon>
        <taxon>Pseudomonadati</taxon>
        <taxon>Myxococcota</taxon>
        <taxon>Myxococcia</taxon>
        <taxon>Myxococcales</taxon>
        <taxon>Cystobacterineae</taxon>
        <taxon>Myxococcaceae</taxon>
        <taxon>Pyxidicoccus</taxon>
    </lineage>
</organism>
<dbReference type="PROSITE" id="PS51257">
    <property type="entry name" value="PROKAR_LIPOPROTEIN"/>
    <property type="match status" value="1"/>
</dbReference>
<feature type="domain" description="Type six secretion immunity 3" evidence="1">
    <location>
        <begin position="33"/>
        <end position="146"/>
    </location>
</feature>
<evidence type="ECO:0000313" key="2">
    <source>
        <dbReference type="EMBL" id="NMO15076.1"/>
    </source>
</evidence>
<comment type="caution">
    <text evidence="2">The sequence shown here is derived from an EMBL/GenBank/DDBJ whole genome shotgun (WGS) entry which is preliminary data.</text>
</comment>
<dbReference type="InterPro" id="IPR053762">
    <property type="entry name" value="Toxin-Sub_Inhibitor_sf"/>
</dbReference>
<keyword evidence="3" id="KW-1185">Reference proteome</keyword>
<protein>
    <recommendedName>
        <fullName evidence="1">Type six secretion immunity 3 domain-containing protein</fullName>
    </recommendedName>
</protein>
<dbReference type="Pfam" id="PF22211">
    <property type="entry name" value="Tsi3"/>
    <property type="match status" value="1"/>
</dbReference>
<sequence>MNVRLAPALLAVMLSACTMPESTTRIVHPNGLSVALPASLSAEQRPEGFRIDAPGARNSRAPLEISVSVHPGAERPDGAWPSTRDVGGRRFSYRVDQEEGGSGGDFFVLSAWTSFPGGHVLVRQETQAEPPAKPDFAQAWKVMESLVPPSR</sequence>
<dbReference type="InterPro" id="IPR054004">
    <property type="entry name" value="Tsi3"/>
</dbReference>
<reference evidence="2 3" key="1">
    <citation type="submission" date="2020-04" db="EMBL/GenBank/DDBJ databases">
        <title>Draft genome of Pyxidicoccus fallax type strain.</title>
        <authorList>
            <person name="Whitworth D.E."/>
        </authorList>
    </citation>
    <scope>NUCLEOTIDE SEQUENCE [LARGE SCALE GENOMIC DNA]</scope>
    <source>
        <strain evidence="2 3">DSM 14698</strain>
    </source>
</reference>
<evidence type="ECO:0000259" key="1">
    <source>
        <dbReference type="Pfam" id="PF22211"/>
    </source>
</evidence>
<dbReference type="AlphaFoldDB" id="A0A848L940"/>
<dbReference type="Gene3D" id="2.60.120.1690">
    <property type="match status" value="1"/>
</dbReference>